<accession>A0A1I2B3I7</accession>
<gene>
    <name evidence="1" type="ORF">SAMN05216378_3356</name>
</gene>
<sequence length="66" mass="7628">MITVKERNGMTEIPNVQHVKTMNNFEYELNNTLSGSELSERLTRLAELLRNGEKYSFNLRIKGQGI</sequence>
<protein>
    <submittedName>
        <fullName evidence="1">Uncharacterized protein</fullName>
    </submittedName>
</protein>
<name>A0A1I2B3I7_9BACL</name>
<proteinExistence type="predicted"/>
<dbReference type="EMBL" id="FOMT01000003">
    <property type="protein sequence ID" value="SFE50609.1"/>
    <property type="molecule type" value="Genomic_DNA"/>
</dbReference>
<keyword evidence="2" id="KW-1185">Reference proteome</keyword>
<dbReference type="STRING" id="1045775.SAMN05216378_3356"/>
<evidence type="ECO:0000313" key="2">
    <source>
        <dbReference type="Proteomes" id="UP000198855"/>
    </source>
</evidence>
<reference evidence="2" key="1">
    <citation type="submission" date="2016-10" db="EMBL/GenBank/DDBJ databases">
        <authorList>
            <person name="Varghese N."/>
            <person name="Submissions S."/>
        </authorList>
    </citation>
    <scope>NUCLEOTIDE SEQUENCE [LARGE SCALE GENOMIC DNA]</scope>
    <source>
        <strain evidence="2">CGMCC 1.10784</strain>
    </source>
</reference>
<dbReference type="Proteomes" id="UP000198855">
    <property type="component" value="Unassembled WGS sequence"/>
</dbReference>
<dbReference type="AlphaFoldDB" id="A0A1I2B3I7"/>
<evidence type="ECO:0000313" key="1">
    <source>
        <dbReference type="EMBL" id="SFE50609.1"/>
    </source>
</evidence>
<organism evidence="1 2">
    <name type="scientific">Paenibacillus catalpae</name>
    <dbReference type="NCBI Taxonomy" id="1045775"/>
    <lineage>
        <taxon>Bacteria</taxon>
        <taxon>Bacillati</taxon>
        <taxon>Bacillota</taxon>
        <taxon>Bacilli</taxon>
        <taxon>Bacillales</taxon>
        <taxon>Paenibacillaceae</taxon>
        <taxon>Paenibacillus</taxon>
    </lineage>
</organism>